<evidence type="ECO:0000313" key="4">
    <source>
        <dbReference type="Proteomes" id="UP000763641"/>
    </source>
</evidence>
<dbReference type="PANTHER" id="PTHR41287">
    <property type="match status" value="1"/>
</dbReference>
<gene>
    <name evidence="3" type="ORF">ILT43_12155</name>
</gene>
<name>A0ABS2DAL9_9SPHN</name>
<evidence type="ECO:0000259" key="1">
    <source>
        <dbReference type="Pfam" id="PF03354"/>
    </source>
</evidence>
<protein>
    <submittedName>
        <fullName evidence="3">Terminase large subunit</fullName>
    </submittedName>
</protein>
<dbReference type="RefSeq" id="WP_204199224.1">
    <property type="nucleotide sequence ID" value="NZ_JAFEMC010000003.1"/>
</dbReference>
<dbReference type="Proteomes" id="UP000763641">
    <property type="component" value="Unassembled WGS sequence"/>
</dbReference>
<dbReference type="InterPro" id="IPR046461">
    <property type="entry name" value="TerL_ATPase"/>
</dbReference>
<feature type="domain" description="Terminase large subunit-like endonuclease" evidence="2">
    <location>
        <begin position="263"/>
        <end position="535"/>
    </location>
</feature>
<dbReference type="EMBL" id="JAFEMC010000003">
    <property type="protein sequence ID" value="MBM6577126.1"/>
    <property type="molecule type" value="Genomic_DNA"/>
</dbReference>
<organism evidence="3 4">
    <name type="scientific">Sphingomonas longa</name>
    <dbReference type="NCBI Taxonomy" id="2778730"/>
    <lineage>
        <taxon>Bacteria</taxon>
        <taxon>Pseudomonadati</taxon>
        <taxon>Pseudomonadota</taxon>
        <taxon>Alphaproteobacteria</taxon>
        <taxon>Sphingomonadales</taxon>
        <taxon>Sphingomonadaceae</taxon>
        <taxon>Sphingomonas</taxon>
    </lineage>
</organism>
<accession>A0ABS2DAL9</accession>
<dbReference type="InterPro" id="IPR005021">
    <property type="entry name" value="Terminase_largesu-like"/>
</dbReference>
<evidence type="ECO:0000313" key="3">
    <source>
        <dbReference type="EMBL" id="MBM6577126.1"/>
    </source>
</evidence>
<evidence type="ECO:0000259" key="2">
    <source>
        <dbReference type="Pfam" id="PF20441"/>
    </source>
</evidence>
<comment type="caution">
    <text evidence="3">The sequence shown here is derived from an EMBL/GenBank/DDBJ whole genome shotgun (WGS) entry which is preliminary data.</text>
</comment>
<dbReference type="Gene3D" id="3.40.50.300">
    <property type="entry name" value="P-loop containing nucleotide triphosphate hydrolases"/>
    <property type="match status" value="1"/>
</dbReference>
<dbReference type="InterPro" id="IPR046462">
    <property type="entry name" value="TerL_nuclease"/>
</dbReference>
<dbReference type="PANTHER" id="PTHR41287:SF1">
    <property type="entry name" value="PROTEIN YMFN"/>
    <property type="match status" value="1"/>
</dbReference>
<feature type="domain" description="Terminase large subunit-like ATPase" evidence="1">
    <location>
        <begin position="79"/>
        <end position="250"/>
    </location>
</feature>
<keyword evidence="4" id="KW-1185">Reference proteome</keyword>
<sequence length="553" mass="61004">MRVGQGEFAQVAVKYAGDVITGTIPACLQIKQACARFIRDIDSDEWVYNAVKVDRVCRFIQLLPHTEGQLAGQLIRLEPWQVWMLAAIFGILGHDGLRKHNEVLALIPRKNGKSTLGAGIGLYMLVADGEPGAQVYIGANSERQANFCFKPARLMSLRARGFEARFGVTVSAGSITRSDGSFLQRMIGRPGDGSNPHCAILDEAHENNTSDQYDTMKTGMGARRQPLLVTITTAGTNTAGPCRELQLYAEQVLAGIADNPRLFAAIYTIDKGDDWKDIECWKKANPNFGVSFGLDKLENYLSDAMARPAKKVGLCTKHLNVWESSASAWVNMAQWDACANAPPFNEVVDRGYRAWLGIDISTKIDITAAVLLVELPDGKQAAYPFMWLPHAATQANKNAAMYAAWADDEQIHANEGDAIDYALVLEQLQKLRSQFAIQSIAYDPWQGAQMAQSLSDGIVPVYEYKQTFTQMALPMVEMEAMLATGKLSHPDNPAFNWMAKNICAMLRSEQMRPVKPHGQEHLKIDGMVALLMTIGLSVVDAPKPAQLWIDWLD</sequence>
<dbReference type="InterPro" id="IPR027417">
    <property type="entry name" value="P-loop_NTPase"/>
</dbReference>
<dbReference type="Pfam" id="PF03354">
    <property type="entry name" value="TerL_ATPase"/>
    <property type="match status" value="1"/>
</dbReference>
<reference evidence="3 4" key="1">
    <citation type="submission" date="2020-12" db="EMBL/GenBank/DDBJ databases">
        <title>Sphingomonas sp.</title>
        <authorList>
            <person name="Kim M.K."/>
        </authorList>
    </citation>
    <scope>NUCLEOTIDE SEQUENCE [LARGE SCALE GENOMIC DNA]</scope>
    <source>
        <strain evidence="3 4">BT552</strain>
    </source>
</reference>
<dbReference type="Pfam" id="PF20441">
    <property type="entry name" value="TerL_nuclease"/>
    <property type="match status" value="1"/>
</dbReference>
<proteinExistence type="predicted"/>